<dbReference type="Pfam" id="PF13650">
    <property type="entry name" value="Asp_protease_2"/>
    <property type="match status" value="1"/>
</dbReference>
<keyword evidence="2" id="KW-0645">Protease</keyword>
<dbReference type="GO" id="GO:0006508">
    <property type="term" value="P:proteolysis"/>
    <property type="evidence" value="ECO:0007669"/>
    <property type="project" value="UniProtKB-KW"/>
</dbReference>
<keyword evidence="1" id="KW-0812">Transmembrane</keyword>
<feature type="transmembrane region" description="Helical" evidence="1">
    <location>
        <begin position="32"/>
        <end position="49"/>
    </location>
</feature>
<keyword evidence="2" id="KW-0378">Hydrolase</keyword>
<gene>
    <name evidence="2" type="ORF">SAMN04488056_101610</name>
</gene>
<protein>
    <submittedName>
        <fullName evidence="2">Aspartyl protease family protein</fullName>
    </submittedName>
</protein>
<dbReference type="InterPro" id="IPR001969">
    <property type="entry name" value="Aspartic_peptidase_AS"/>
</dbReference>
<dbReference type="GO" id="GO:0004190">
    <property type="term" value="F:aspartic-type endopeptidase activity"/>
    <property type="evidence" value="ECO:0007669"/>
    <property type="project" value="InterPro"/>
</dbReference>
<dbReference type="NCBIfam" id="TIGR02281">
    <property type="entry name" value="clan_AA_DTGA"/>
    <property type="match status" value="1"/>
</dbReference>
<dbReference type="Proteomes" id="UP000199236">
    <property type="component" value="Unassembled WGS sequence"/>
</dbReference>
<reference evidence="2 3" key="1">
    <citation type="submission" date="2016-10" db="EMBL/GenBank/DDBJ databases">
        <authorList>
            <person name="de Groot N.N."/>
        </authorList>
    </citation>
    <scope>NUCLEOTIDE SEQUENCE [LARGE SCALE GENOMIC DNA]</scope>
    <source>
        <strain evidence="2 3">CGMCC 1.9157</strain>
    </source>
</reference>
<keyword evidence="1" id="KW-0472">Membrane</keyword>
<dbReference type="InterPro" id="IPR011969">
    <property type="entry name" value="Clan_AA_Asp_peptidase_C"/>
</dbReference>
<evidence type="ECO:0000256" key="1">
    <source>
        <dbReference type="SAM" id="Phobius"/>
    </source>
</evidence>
<dbReference type="Gene3D" id="2.40.70.10">
    <property type="entry name" value="Acid Proteases"/>
    <property type="match status" value="1"/>
</dbReference>
<dbReference type="InterPro" id="IPR021109">
    <property type="entry name" value="Peptidase_aspartic_dom_sf"/>
</dbReference>
<name>A0A1I5ATR9_9HYPH</name>
<keyword evidence="3" id="KW-1185">Reference proteome</keyword>
<dbReference type="AlphaFoldDB" id="A0A1I5ATR9"/>
<accession>A0A1I5ATR9</accession>
<dbReference type="SUPFAM" id="SSF50630">
    <property type="entry name" value="Acid proteases"/>
    <property type="match status" value="1"/>
</dbReference>
<feature type="transmembrane region" description="Helical" evidence="1">
    <location>
        <begin position="61"/>
        <end position="81"/>
    </location>
</feature>
<dbReference type="PROSITE" id="PS00141">
    <property type="entry name" value="ASP_PROTEASE"/>
    <property type="match status" value="1"/>
</dbReference>
<evidence type="ECO:0000313" key="3">
    <source>
        <dbReference type="Proteomes" id="UP000199236"/>
    </source>
</evidence>
<evidence type="ECO:0000313" key="2">
    <source>
        <dbReference type="EMBL" id="SFN65824.1"/>
    </source>
</evidence>
<dbReference type="EMBL" id="FOVR01000001">
    <property type="protein sequence ID" value="SFN65824.1"/>
    <property type="molecule type" value="Genomic_DNA"/>
</dbReference>
<proteinExistence type="predicted"/>
<sequence length="228" mass="24012">MFYALMGIVVTAVAILMYNHQSGELFGYPIEAIGSVAVLSTLLLFLLSGRGSRRSAPPLKSLKYLVLWAALGLLLVLGYSFKDDARMLVSRVTGELVPGSAMVSSDGSVSFRRSAGGHFQVSADVNGSSLSMLVDSGASAVVLTRDDAEAIGIDTARLNYIAPVSTANGRTFTAPIVLDSISVGGLQANNVRAMVAQDGALRESLLGMSYLDRLGSWSVSGDRLTMSR</sequence>
<dbReference type="CDD" id="cd05483">
    <property type="entry name" value="retropepsin_like_bacteria"/>
    <property type="match status" value="1"/>
</dbReference>
<keyword evidence="1" id="KW-1133">Transmembrane helix</keyword>
<dbReference type="RefSeq" id="WP_175527889.1">
    <property type="nucleotide sequence ID" value="NZ_FOVR01000001.1"/>
</dbReference>
<dbReference type="InterPro" id="IPR034122">
    <property type="entry name" value="Retropepsin-like_bacterial"/>
</dbReference>
<dbReference type="STRING" id="655353.SAMN04488056_101610"/>
<organism evidence="2 3">
    <name type="scientific">Cohaesibacter marisflavi</name>
    <dbReference type="NCBI Taxonomy" id="655353"/>
    <lineage>
        <taxon>Bacteria</taxon>
        <taxon>Pseudomonadati</taxon>
        <taxon>Pseudomonadota</taxon>
        <taxon>Alphaproteobacteria</taxon>
        <taxon>Hyphomicrobiales</taxon>
        <taxon>Cohaesibacteraceae</taxon>
    </lineage>
</organism>